<evidence type="ECO:0000313" key="3">
    <source>
        <dbReference type="EMBL" id="NGY61788.1"/>
    </source>
</evidence>
<dbReference type="SUPFAM" id="SSF56176">
    <property type="entry name" value="FAD-binding/transporter-associated domain-like"/>
    <property type="match status" value="1"/>
</dbReference>
<dbReference type="GO" id="GO:0003885">
    <property type="term" value="F:D-arabinono-1,4-lactone oxidase activity"/>
    <property type="evidence" value="ECO:0007669"/>
    <property type="project" value="InterPro"/>
</dbReference>
<keyword evidence="1" id="KW-0560">Oxidoreductase</keyword>
<organism evidence="3 4">
    <name type="scientific">Lentzea alba</name>
    <dbReference type="NCBI Taxonomy" id="2714351"/>
    <lineage>
        <taxon>Bacteria</taxon>
        <taxon>Bacillati</taxon>
        <taxon>Actinomycetota</taxon>
        <taxon>Actinomycetes</taxon>
        <taxon>Pseudonocardiales</taxon>
        <taxon>Pseudonocardiaceae</taxon>
        <taxon>Lentzea</taxon>
    </lineage>
</organism>
<dbReference type="InterPro" id="IPR016166">
    <property type="entry name" value="FAD-bd_PCMH"/>
</dbReference>
<dbReference type="PANTHER" id="PTHR43762:SF1">
    <property type="entry name" value="D-ARABINONO-1,4-LACTONE OXIDASE"/>
    <property type="match status" value="1"/>
</dbReference>
<dbReference type="Gene3D" id="3.30.43.10">
    <property type="entry name" value="Uridine Diphospho-n-acetylenolpyruvylglucosamine Reductase, domain 2"/>
    <property type="match status" value="1"/>
</dbReference>
<dbReference type="InterPro" id="IPR010031">
    <property type="entry name" value="FAD_lactone_oxidase-like"/>
</dbReference>
<dbReference type="NCBIfam" id="TIGR01679">
    <property type="entry name" value="bact_FAD_ox"/>
    <property type="match status" value="1"/>
</dbReference>
<reference evidence="3 4" key="1">
    <citation type="submission" date="2020-03" db="EMBL/GenBank/DDBJ databases">
        <title>Isolation and identification of active actinomycetes.</title>
        <authorList>
            <person name="Sun X."/>
        </authorList>
    </citation>
    <scope>NUCLEOTIDE SEQUENCE [LARGE SCALE GENOMIC DNA]</scope>
    <source>
        <strain evidence="3 4">NEAU-D13</strain>
    </source>
</reference>
<keyword evidence="4" id="KW-1185">Reference proteome</keyword>
<name>A0A7C9RSM9_9PSEU</name>
<dbReference type="Gene3D" id="3.30.465.10">
    <property type="match status" value="1"/>
</dbReference>
<proteinExistence type="predicted"/>
<dbReference type="PIRSF" id="PIRSF000136">
    <property type="entry name" value="LGO_GLO"/>
    <property type="match status" value="1"/>
</dbReference>
<dbReference type="GO" id="GO:0016020">
    <property type="term" value="C:membrane"/>
    <property type="evidence" value="ECO:0007669"/>
    <property type="project" value="InterPro"/>
</dbReference>
<dbReference type="Pfam" id="PF04030">
    <property type="entry name" value="ALO"/>
    <property type="match status" value="1"/>
</dbReference>
<dbReference type="Gene3D" id="3.30.70.2520">
    <property type="match status" value="1"/>
</dbReference>
<dbReference type="Pfam" id="PF01565">
    <property type="entry name" value="FAD_binding_4"/>
    <property type="match status" value="1"/>
</dbReference>
<dbReference type="InterPro" id="IPR016169">
    <property type="entry name" value="FAD-bd_PCMH_sub2"/>
</dbReference>
<dbReference type="Proteomes" id="UP000481360">
    <property type="component" value="Unassembled WGS sequence"/>
</dbReference>
<protein>
    <submittedName>
        <fullName evidence="3">FAD-binding protein</fullName>
    </submittedName>
</protein>
<dbReference type="InterPro" id="IPR016171">
    <property type="entry name" value="Vanillyl_alc_oxidase_C-sub2"/>
</dbReference>
<evidence type="ECO:0000256" key="1">
    <source>
        <dbReference type="ARBA" id="ARBA00023002"/>
    </source>
</evidence>
<dbReference type="AlphaFoldDB" id="A0A7C9RSM9"/>
<dbReference type="InterPro" id="IPR006094">
    <property type="entry name" value="Oxid_FAD_bind_N"/>
</dbReference>
<dbReference type="PROSITE" id="PS51387">
    <property type="entry name" value="FAD_PCMH"/>
    <property type="match status" value="1"/>
</dbReference>
<dbReference type="PANTHER" id="PTHR43762">
    <property type="entry name" value="L-GULONOLACTONE OXIDASE"/>
    <property type="match status" value="1"/>
</dbReference>
<dbReference type="InterPro" id="IPR007173">
    <property type="entry name" value="ALO_C"/>
</dbReference>
<comment type="caution">
    <text evidence="3">The sequence shown here is derived from an EMBL/GenBank/DDBJ whole genome shotgun (WGS) entry which is preliminary data.</text>
</comment>
<accession>A0A7C9RSM9</accession>
<feature type="domain" description="FAD-binding PCMH-type" evidence="2">
    <location>
        <begin position="13"/>
        <end position="179"/>
    </location>
</feature>
<dbReference type="InterPro" id="IPR036318">
    <property type="entry name" value="FAD-bd_PCMH-like_sf"/>
</dbReference>
<gene>
    <name evidence="3" type="ORF">G7043_22935</name>
</gene>
<dbReference type="GO" id="GO:0071949">
    <property type="term" value="F:FAD binding"/>
    <property type="evidence" value="ECO:0007669"/>
    <property type="project" value="InterPro"/>
</dbReference>
<dbReference type="RefSeq" id="WP_166048615.1">
    <property type="nucleotide sequence ID" value="NZ_JAAMPJ010000006.1"/>
</dbReference>
<dbReference type="Gene3D" id="1.10.45.10">
    <property type="entry name" value="Vanillyl-alcohol Oxidase, Chain A, domain 4"/>
    <property type="match status" value="1"/>
</dbReference>
<dbReference type="EMBL" id="JAAMPJ010000006">
    <property type="protein sequence ID" value="NGY61788.1"/>
    <property type="molecule type" value="Genomic_DNA"/>
</dbReference>
<evidence type="ECO:0000313" key="4">
    <source>
        <dbReference type="Proteomes" id="UP000481360"/>
    </source>
</evidence>
<evidence type="ECO:0000259" key="2">
    <source>
        <dbReference type="PROSITE" id="PS51387"/>
    </source>
</evidence>
<dbReference type="InterPro" id="IPR016167">
    <property type="entry name" value="FAD-bd_PCMH_sub1"/>
</dbReference>
<dbReference type="GO" id="GO:0080049">
    <property type="term" value="F:L-gulono-1,4-lactone dehydrogenase activity"/>
    <property type="evidence" value="ECO:0007669"/>
    <property type="project" value="TreeGrafter"/>
</dbReference>
<sequence>MEVRVWTNWARTASCTPTRVVHPASTDEIAAAVTSGSRVRARGSGHSFNDIAVAPETALDLDRWTGIVRADTESGLVTVRSGTPLWAFNADLHRLGLAMPNLGDIDAQTVAGAVSTSTHGTGAKLGVLATAIAGLELVLADGSVVTCSRSERPDLFNAARVGLGALGIISTITLQCVPSFVLQASEAPGRLDAVMEQFDDLCAVEDHVEFHWFTHSDRVILKRNNRIPGPAKPLSKLRQTWEYEVMENAAFGAVCKVAKTLPRYTRRLNELCGSLISERSYSDYSHNVFVTPRRVRFVETEFSIPRETLTDVIGELRAVANKLGDRDALIVPCEVRVAQADDIWLSTANGRDTAYISMHQALGMQYKAFFDAYASIAASVGGRPHWGKMHDLTAEQLRPLYPHFDDFLRVRDELDPNRTFTNPYLDRVLG</sequence>